<dbReference type="AlphaFoldDB" id="A0AA39VR28"/>
<evidence type="ECO:0000313" key="2">
    <source>
        <dbReference type="EMBL" id="KAK0587368.1"/>
    </source>
</evidence>
<accession>A0AA39VR28</accession>
<dbReference type="PANTHER" id="PTHR45084">
    <property type="entry name" value="ERAD-ASSOCIATED E3 UBIQUITIN-PROTEIN LIGASE COMPONENT HRD3A-RELATED"/>
    <property type="match status" value="1"/>
</dbReference>
<proteinExistence type="predicted"/>
<gene>
    <name evidence="2" type="ORF">LWI29_021706</name>
</gene>
<evidence type="ECO:0000256" key="1">
    <source>
        <dbReference type="SAM" id="MobiDB-lite"/>
    </source>
</evidence>
<feature type="region of interest" description="Disordered" evidence="1">
    <location>
        <begin position="1"/>
        <end position="64"/>
    </location>
</feature>
<reference evidence="2" key="2">
    <citation type="submission" date="2023-06" db="EMBL/GenBank/DDBJ databases">
        <authorList>
            <person name="Swenson N.G."/>
            <person name="Wegrzyn J.L."/>
            <person name="Mcevoy S.L."/>
        </authorList>
    </citation>
    <scope>NUCLEOTIDE SEQUENCE</scope>
    <source>
        <strain evidence="2">NS2018</strain>
        <tissue evidence="2">Leaf</tissue>
    </source>
</reference>
<protein>
    <submittedName>
        <fullName evidence="2">Uncharacterized protein</fullName>
    </submittedName>
</protein>
<dbReference type="Proteomes" id="UP001168877">
    <property type="component" value="Unassembled WGS sequence"/>
</dbReference>
<feature type="compositionally biased region" description="Acidic residues" evidence="1">
    <location>
        <begin position="22"/>
        <end position="34"/>
    </location>
</feature>
<dbReference type="GO" id="GO:0036503">
    <property type="term" value="P:ERAD pathway"/>
    <property type="evidence" value="ECO:0007669"/>
    <property type="project" value="InterPro"/>
</dbReference>
<sequence length="113" mass="12651">MPGPSLHSRPLQDDIKDSPASPDDDLADWEEFGDSETKPDENLDPGSWSPIFEPGMDPDEPYQGYYSTVSKMMAAASAGESRVRKKRSRRSRRCRAAAIRTPGRCWRSCMGWG</sequence>
<reference evidence="2" key="1">
    <citation type="journal article" date="2022" name="Plant J.">
        <title>Strategies of tolerance reflected in two North American maple genomes.</title>
        <authorList>
            <person name="McEvoy S.L."/>
            <person name="Sezen U.U."/>
            <person name="Trouern-Trend A."/>
            <person name="McMahon S.M."/>
            <person name="Schaberg P.G."/>
            <person name="Yang J."/>
            <person name="Wegrzyn J.L."/>
            <person name="Swenson N.G."/>
        </authorList>
    </citation>
    <scope>NUCLEOTIDE SEQUENCE</scope>
    <source>
        <strain evidence="2">NS2018</strain>
    </source>
</reference>
<dbReference type="InterPro" id="IPR044623">
    <property type="entry name" value="HRD3"/>
</dbReference>
<dbReference type="PANTHER" id="PTHR45084:SF1">
    <property type="entry name" value="ERAD-ASSOCIATED E3 UBIQUITIN-PROTEIN LIGASE COMPONENT HRD3A-RELATED"/>
    <property type="match status" value="1"/>
</dbReference>
<comment type="caution">
    <text evidence="2">The sequence shown here is derived from an EMBL/GenBank/DDBJ whole genome shotgun (WGS) entry which is preliminary data.</text>
</comment>
<name>A0AA39VR28_ACESA</name>
<organism evidence="2 3">
    <name type="scientific">Acer saccharum</name>
    <name type="common">Sugar maple</name>
    <dbReference type="NCBI Taxonomy" id="4024"/>
    <lineage>
        <taxon>Eukaryota</taxon>
        <taxon>Viridiplantae</taxon>
        <taxon>Streptophyta</taxon>
        <taxon>Embryophyta</taxon>
        <taxon>Tracheophyta</taxon>
        <taxon>Spermatophyta</taxon>
        <taxon>Magnoliopsida</taxon>
        <taxon>eudicotyledons</taxon>
        <taxon>Gunneridae</taxon>
        <taxon>Pentapetalae</taxon>
        <taxon>rosids</taxon>
        <taxon>malvids</taxon>
        <taxon>Sapindales</taxon>
        <taxon>Sapindaceae</taxon>
        <taxon>Hippocastanoideae</taxon>
        <taxon>Acereae</taxon>
        <taxon>Acer</taxon>
    </lineage>
</organism>
<dbReference type="EMBL" id="JAUESC010000382">
    <property type="protein sequence ID" value="KAK0587368.1"/>
    <property type="molecule type" value="Genomic_DNA"/>
</dbReference>
<keyword evidence="3" id="KW-1185">Reference proteome</keyword>
<evidence type="ECO:0000313" key="3">
    <source>
        <dbReference type="Proteomes" id="UP001168877"/>
    </source>
</evidence>